<evidence type="ECO:0000259" key="8">
    <source>
        <dbReference type="Pfam" id="PF08281"/>
    </source>
</evidence>
<dbReference type="Pfam" id="PF08281">
    <property type="entry name" value="Sigma70_r4_2"/>
    <property type="match status" value="1"/>
</dbReference>
<dbReference type="RefSeq" id="WP_037318227.1">
    <property type="nucleotide sequence ID" value="NZ_CP016174.1"/>
</dbReference>
<evidence type="ECO:0000256" key="2">
    <source>
        <dbReference type="ARBA" id="ARBA00023015"/>
    </source>
</evidence>
<dbReference type="eggNOG" id="COG1595">
    <property type="taxonomic scope" value="Bacteria"/>
</dbReference>
<dbReference type="InterPro" id="IPR014284">
    <property type="entry name" value="RNA_pol_sigma-70_dom"/>
</dbReference>
<feature type="compositionally biased region" description="Basic and acidic residues" evidence="6">
    <location>
        <begin position="193"/>
        <end position="213"/>
    </location>
</feature>
<keyword evidence="4" id="KW-0238">DNA-binding</keyword>
<evidence type="ECO:0000256" key="5">
    <source>
        <dbReference type="ARBA" id="ARBA00023163"/>
    </source>
</evidence>
<dbReference type="InterPro" id="IPR039425">
    <property type="entry name" value="RNA_pol_sigma-70-like"/>
</dbReference>
<evidence type="ECO:0000259" key="7">
    <source>
        <dbReference type="Pfam" id="PF04542"/>
    </source>
</evidence>
<feature type="region of interest" description="Disordered" evidence="6">
    <location>
        <begin position="190"/>
        <end position="213"/>
    </location>
</feature>
<dbReference type="PANTHER" id="PTHR43133">
    <property type="entry name" value="RNA POLYMERASE ECF-TYPE SIGMA FACTO"/>
    <property type="match status" value="1"/>
</dbReference>
<evidence type="ECO:0000256" key="1">
    <source>
        <dbReference type="ARBA" id="ARBA00010641"/>
    </source>
</evidence>
<feature type="domain" description="RNA polymerase sigma-70 region 2" evidence="7">
    <location>
        <begin position="33"/>
        <end position="100"/>
    </location>
</feature>
<dbReference type="NCBIfam" id="TIGR02937">
    <property type="entry name" value="sigma70-ECF"/>
    <property type="match status" value="1"/>
</dbReference>
<dbReference type="SUPFAM" id="SSF88946">
    <property type="entry name" value="Sigma2 domain of RNA polymerase sigma factors"/>
    <property type="match status" value="1"/>
</dbReference>
<dbReference type="InterPro" id="IPR007627">
    <property type="entry name" value="RNA_pol_sigma70_r2"/>
</dbReference>
<dbReference type="Gene3D" id="1.10.1740.10">
    <property type="match status" value="1"/>
</dbReference>
<dbReference type="InterPro" id="IPR036388">
    <property type="entry name" value="WH-like_DNA-bd_sf"/>
</dbReference>
<keyword evidence="2" id="KW-0805">Transcription regulation</keyword>
<dbReference type="EMBL" id="CP016174">
    <property type="protein sequence ID" value="ANN14768.1"/>
    <property type="molecule type" value="Genomic_DNA"/>
</dbReference>
<reference evidence="9 10" key="1">
    <citation type="journal article" date="2015" name="Genome Announc.">
        <title>Draft Genome Sequence of Norvancomycin-Producing Strain Amycolatopsis orientalis CPCC200066.</title>
        <authorList>
            <person name="Lei X."/>
            <person name="Yuan F."/>
            <person name="Shi Y."/>
            <person name="Li X."/>
            <person name="Wang L."/>
            <person name="Hong B."/>
        </authorList>
    </citation>
    <scope>NUCLEOTIDE SEQUENCE [LARGE SCALE GENOMIC DNA]</scope>
    <source>
        <strain evidence="9 10">B-37</strain>
    </source>
</reference>
<dbReference type="SUPFAM" id="SSF88659">
    <property type="entry name" value="Sigma3 and sigma4 domains of RNA polymerase sigma factors"/>
    <property type="match status" value="1"/>
</dbReference>
<feature type="domain" description="RNA polymerase sigma factor 70 region 4 type 2" evidence="8">
    <location>
        <begin position="135"/>
        <end position="186"/>
    </location>
</feature>
<dbReference type="KEGG" id="aori:SD37_03280"/>
<evidence type="ECO:0000256" key="3">
    <source>
        <dbReference type="ARBA" id="ARBA00023082"/>
    </source>
</evidence>
<dbReference type="GO" id="GO:0016987">
    <property type="term" value="F:sigma factor activity"/>
    <property type="evidence" value="ECO:0007669"/>
    <property type="project" value="UniProtKB-KW"/>
</dbReference>
<dbReference type="InterPro" id="IPR013324">
    <property type="entry name" value="RNA_pol_sigma_r3/r4-like"/>
</dbReference>
<proteinExistence type="inferred from homology"/>
<evidence type="ECO:0000313" key="10">
    <source>
        <dbReference type="Proteomes" id="UP000093695"/>
    </source>
</evidence>
<evidence type="ECO:0000313" key="9">
    <source>
        <dbReference type="EMBL" id="ANN14768.1"/>
    </source>
</evidence>
<dbReference type="AlphaFoldDB" id="A0A193BRE4"/>
<keyword evidence="5" id="KW-0804">Transcription</keyword>
<organism evidence="9 10">
    <name type="scientific">Amycolatopsis orientalis</name>
    <name type="common">Nocardia orientalis</name>
    <dbReference type="NCBI Taxonomy" id="31958"/>
    <lineage>
        <taxon>Bacteria</taxon>
        <taxon>Bacillati</taxon>
        <taxon>Actinomycetota</taxon>
        <taxon>Actinomycetes</taxon>
        <taxon>Pseudonocardiales</taxon>
        <taxon>Pseudonocardiaceae</taxon>
        <taxon>Amycolatopsis</taxon>
    </lineage>
</organism>
<dbReference type="Pfam" id="PF04542">
    <property type="entry name" value="Sigma70_r2"/>
    <property type="match status" value="1"/>
</dbReference>
<dbReference type="Proteomes" id="UP000093695">
    <property type="component" value="Chromosome"/>
</dbReference>
<protein>
    <submittedName>
        <fullName evidence="9">RNA polymerase subunit sigma-70</fullName>
    </submittedName>
</protein>
<name>A0A193BRE4_AMYOR</name>
<dbReference type="STRING" id="31958.SD37_03280"/>
<sequence>MQVMNKDLGQPGSRGPDRPDLGGPDPAPVFGMLFDAHAAPLQRYLARRVGTDTAHDLVAETFLVALRRRETYRPEAGTARAWLYGIATNLLRHHVRTETRALNATARLAAADQVVSAGHDGRVAERVDAQLRAAQLAGALAELSVADRDTLLLVSWAGLEPGEVAEALGIPPGTVRSRLHRIRRWLRANAPELKSESTEDKASGEEVRESGRR</sequence>
<dbReference type="InterPro" id="IPR013325">
    <property type="entry name" value="RNA_pol_sigma_r2"/>
</dbReference>
<evidence type="ECO:0000256" key="6">
    <source>
        <dbReference type="SAM" id="MobiDB-lite"/>
    </source>
</evidence>
<dbReference type="GO" id="GO:0003677">
    <property type="term" value="F:DNA binding"/>
    <property type="evidence" value="ECO:0007669"/>
    <property type="project" value="UniProtKB-KW"/>
</dbReference>
<accession>A0A193BRE4</accession>
<comment type="similarity">
    <text evidence="1">Belongs to the sigma-70 factor family. ECF subfamily.</text>
</comment>
<dbReference type="GO" id="GO:0006352">
    <property type="term" value="P:DNA-templated transcription initiation"/>
    <property type="evidence" value="ECO:0007669"/>
    <property type="project" value="InterPro"/>
</dbReference>
<gene>
    <name evidence="9" type="ORF">SD37_03280</name>
</gene>
<dbReference type="Gene3D" id="1.10.10.10">
    <property type="entry name" value="Winged helix-like DNA-binding domain superfamily/Winged helix DNA-binding domain"/>
    <property type="match status" value="1"/>
</dbReference>
<feature type="region of interest" description="Disordered" evidence="6">
    <location>
        <begin position="1"/>
        <end position="26"/>
    </location>
</feature>
<dbReference type="InterPro" id="IPR013249">
    <property type="entry name" value="RNA_pol_sigma70_r4_t2"/>
</dbReference>
<evidence type="ECO:0000256" key="4">
    <source>
        <dbReference type="ARBA" id="ARBA00023125"/>
    </source>
</evidence>
<dbReference type="CDD" id="cd06171">
    <property type="entry name" value="Sigma70_r4"/>
    <property type="match status" value="1"/>
</dbReference>
<keyword evidence="3" id="KW-0731">Sigma factor</keyword>
<keyword evidence="10" id="KW-1185">Reference proteome</keyword>
<dbReference type="PANTHER" id="PTHR43133:SF8">
    <property type="entry name" value="RNA POLYMERASE SIGMA FACTOR HI_1459-RELATED"/>
    <property type="match status" value="1"/>
</dbReference>